<dbReference type="EMBL" id="CP032382">
    <property type="protein sequence ID" value="AYB35567.1"/>
    <property type="molecule type" value="Genomic_DNA"/>
</dbReference>
<proteinExistence type="predicted"/>
<name>A0A385SZK8_9BACT</name>
<dbReference type="OrthoDB" id="135231at2"/>
<dbReference type="Gene3D" id="3.30.70.3090">
    <property type="entry name" value="ORF SCO4226, nickel-binding ferredoxin-like monomer"/>
    <property type="match status" value="2"/>
</dbReference>
<organism evidence="1 2">
    <name type="scientific">Chryseolinea soli</name>
    <dbReference type="NCBI Taxonomy" id="2321403"/>
    <lineage>
        <taxon>Bacteria</taxon>
        <taxon>Pseudomonadati</taxon>
        <taxon>Bacteroidota</taxon>
        <taxon>Cytophagia</taxon>
        <taxon>Cytophagales</taxon>
        <taxon>Fulvivirgaceae</taxon>
        <taxon>Chryseolinea</taxon>
    </lineage>
</organism>
<reference evidence="2" key="1">
    <citation type="submission" date="2018-09" db="EMBL/GenBank/DDBJ databases">
        <title>Chryseolinea sp. KIS68-18 isolated from soil.</title>
        <authorList>
            <person name="Weon H.-Y."/>
            <person name="Kwon S.-W."/>
            <person name="Lee S.A."/>
        </authorList>
    </citation>
    <scope>NUCLEOTIDE SEQUENCE [LARGE SCALE GENOMIC DNA]</scope>
    <source>
        <strain evidence="2">KIS68-18</strain>
    </source>
</reference>
<protein>
    <submittedName>
        <fullName evidence="1">DUF4242 domain-containing protein</fullName>
    </submittedName>
</protein>
<dbReference type="InterPro" id="IPR042557">
    <property type="entry name" value="SCO4226"/>
</dbReference>
<dbReference type="Proteomes" id="UP000266183">
    <property type="component" value="Chromosome"/>
</dbReference>
<accession>A0A385SZK8</accession>
<sequence>MKGKVYCLSESPDDSSIYKTHQQAHGLVPDLIELVTSGTAAASQSRGALFLDVHHLGAGNVTAKAVADAHVKDLAVQGKYDVNLINYWVDEKAGVVMCLAEAPDSAAMVNTHKEAHGLIPDEVHLVKQGN</sequence>
<gene>
    <name evidence="1" type="ORF">D4L85_15220</name>
</gene>
<keyword evidence="2" id="KW-1185">Reference proteome</keyword>
<dbReference type="KEGG" id="chk:D4L85_15220"/>
<dbReference type="InterPro" id="IPR025336">
    <property type="entry name" value="SCO4226-like"/>
</dbReference>
<evidence type="ECO:0000313" key="1">
    <source>
        <dbReference type="EMBL" id="AYB35567.1"/>
    </source>
</evidence>
<dbReference type="Pfam" id="PF14026">
    <property type="entry name" value="SCO4226-like"/>
    <property type="match status" value="1"/>
</dbReference>
<evidence type="ECO:0000313" key="2">
    <source>
        <dbReference type="Proteomes" id="UP000266183"/>
    </source>
</evidence>
<dbReference type="AlphaFoldDB" id="A0A385SZK8"/>